<dbReference type="AlphaFoldDB" id="A0A160TFP0"/>
<sequence>MAVLADSARLQMPPLHSPIMMTRGTLARTSGTIRFTGFLL</sequence>
<reference evidence="1" key="1">
    <citation type="submission" date="2015-10" db="EMBL/GenBank/DDBJ databases">
        <authorList>
            <person name="Gilbert D.G."/>
        </authorList>
    </citation>
    <scope>NUCLEOTIDE SEQUENCE</scope>
</reference>
<organism evidence="1">
    <name type="scientific">hydrothermal vent metagenome</name>
    <dbReference type="NCBI Taxonomy" id="652676"/>
    <lineage>
        <taxon>unclassified sequences</taxon>
        <taxon>metagenomes</taxon>
        <taxon>ecological metagenomes</taxon>
    </lineage>
</organism>
<accession>A0A160TFP0</accession>
<proteinExistence type="predicted"/>
<protein>
    <submittedName>
        <fullName evidence="1">Uncharacterized protein</fullName>
    </submittedName>
</protein>
<evidence type="ECO:0000313" key="1">
    <source>
        <dbReference type="EMBL" id="CUS43575.1"/>
    </source>
</evidence>
<dbReference type="EMBL" id="CZQE01000068">
    <property type="protein sequence ID" value="CUS43575.1"/>
    <property type="molecule type" value="Genomic_DNA"/>
</dbReference>
<name>A0A160TFP0_9ZZZZ</name>
<gene>
    <name evidence="1" type="ORF">MGWOODY_Smn2655</name>
</gene>